<dbReference type="InterPro" id="IPR012677">
    <property type="entry name" value="Nucleotide-bd_a/b_plait_sf"/>
</dbReference>
<keyword evidence="10" id="KW-1185">Reference proteome</keyword>
<dbReference type="GO" id="GO:1990904">
    <property type="term" value="C:ribonucleoprotein complex"/>
    <property type="evidence" value="ECO:0007669"/>
    <property type="project" value="InterPro"/>
</dbReference>
<evidence type="ECO:0000256" key="5">
    <source>
        <dbReference type="PROSITE-ProRule" id="PRU00332"/>
    </source>
</evidence>
<dbReference type="AlphaFoldDB" id="A0A067E8U6"/>
<organism evidence="9 10">
    <name type="scientific">Citrus sinensis</name>
    <name type="common">Sweet orange</name>
    <name type="synonym">Citrus aurantium var. sinensis</name>
    <dbReference type="NCBI Taxonomy" id="2711"/>
    <lineage>
        <taxon>Eukaryota</taxon>
        <taxon>Viridiplantae</taxon>
        <taxon>Streptophyta</taxon>
        <taxon>Embryophyta</taxon>
        <taxon>Tracheophyta</taxon>
        <taxon>Spermatophyta</taxon>
        <taxon>Magnoliopsida</taxon>
        <taxon>eudicotyledons</taxon>
        <taxon>Gunneridae</taxon>
        <taxon>Pentapetalae</taxon>
        <taxon>rosids</taxon>
        <taxon>malvids</taxon>
        <taxon>Sapindales</taxon>
        <taxon>Rutaceae</taxon>
        <taxon>Aurantioideae</taxon>
        <taxon>Citrus</taxon>
    </lineage>
</organism>
<dbReference type="InterPro" id="IPR036390">
    <property type="entry name" value="WH_DNA-bd_sf"/>
</dbReference>
<feature type="compositionally biased region" description="Low complexity" evidence="6">
    <location>
        <begin position="12"/>
        <end position="39"/>
    </location>
</feature>
<dbReference type="Proteomes" id="UP000027120">
    <property type="component" value="Unassembled WGS sequence"/>
</dbReference>
<dbReference type="Gene3D" id="3.30.70.330">
    <property type="match status" value="1"/>
</dbReference>
<dbReference type="PROSITE" id="PS50961">
    <property type="entry name" value="HTH_LA"/>
    <property type="match status" value="1"/>
</dbReference>
<dbReference type="Gene3D" id="1.10.10.10">
    <property type="entry name" value="Winged helix-like DNA-binding domain superfamily/Winged helix DNA-binding domain"/>
    <property type="match status" value="1"/>
</dbReference>
<comment type="subcellular location">
    <subcellularLocation>
        <location evidence="2">Nucleus</location>
    </subcellularLocation>
</comment>
<feature type="domain" description="HTH La-type RNA-binding" evidence="8">
    <location>
        <begin position="191"/>
        <end position="282"/>
    </location>
</feature>
<sequence length="539" mass="60462">MAQQSQVETLDLSSSNDQSQSSPSSSSDPSLSRNSSFSRLNAKAPEFVPTRNPQSTQSKPQVQVQVQQPPQRVMMPPPPPPAAAMVHPHPPPPHPPSPHHVYPPHGTGAFHVIPVHHQMHHQHHVPVQNYHHQQHQQHQHHRNHNHHHHRHQNHHHNNNNSHHQNNQYEDQQEGEVPGVKDKKEKKDHQHGGLNDESIQKVLNQVEYYFSDLNLATTDHLIRFILKDPEGYVPISTVASFKKIKAIISSHSHLASVLRKSSKLVVSEDGKKIKRQNPLTESDLEELQSRIVVAENLPEDHCHQNLMKIFSAVGSVKTIRTCLPQTSGGGASSGSRSAKSEGMLFSNKLHAFVEYESVELAEKAIAELNDEGNWRSGLRVRLMLRRGSKPAQVKGKKGPEGEWQCEEEDTSTSEQHLNEKQPDDSSQQSDVQSHDHTVKEHNNEKEGGQRKGRNKGRGKGRGRNDRGQYHNNSHHNNSHHNSNHNNHHNNRGHHVGTPPSNNMVNNEQPMIGKQPPGPRMPDGTRGFAMGRGKPVAVNTA</sequence>
<dbReference type="CDD" id="cd12288">
    <property type="entry name" value="RRM_La_like_plant"/>
    <property type="match status" value="1"/>
</dbReference>
<dbReference type="FunFam" id="1.10.10.10:FF:000158">
    <property type="entry name" value="La ribonucleoprotein domain family member 7"/>
    <property type="match status" value="1"/>
</dbReference>
<evidence type="ECO:0000256" key="4">
    <source>
        <dbReference type="ARBA" id="ARBA00023242"/>
    </source>
</evidence>
<dbReference type="InterPro" id="IPR036388">
    <property type="entry name" value="WH-like_DNA-bd_sf"/>
</dbReference>
<evidence type="ECO:0000259" key="7">
    <source>
        <dbReference type="PROSITE" id="PS50102"/>
    </source>
</evidence>
<dbReference type="InterPro" id="IPR000504">
    <property type="entry name" value="RRM_dom"/>
</dbReference>
<feature type="domain" description="RRM" evidence="7">
    <location>
        <begin position="289"/>
        <end position="386"/>
    </location>
</feature>
<dbReference type="InterPro" id="IPR034878">
    <property type="entry name" value="La-rel_plant_RRM"/>
</dbReference>
<dbReference type="SUPFAM" id="SSF46785">
    <property type="entry name" value="Winged helix' DNA-binding domain"/>
    <property type="match status" value="1"/>
</dbReference>
<feature type="compositionally biased region" description="Pro residues" evidence="6">
    <location>
        <begin position="75"/>
        <end position="98"/>
    </location>
</feature>
<dbReference type="PANTHER" id="PTHR22792:SF66">
    <property type="entry name" value="LA-RELATED PROTEIN 6B"/>
    <property type="match status" value="1"/>
</dbReference>
<dbReference type="InterPro" id="IPR006630">
    <property type="entry name" value="La_HTH"/>
</dbReference>
<evidence type="ECO:0000256" key="2">
    <source>
        <dbReference type="ARBA" id="ARBA00004123"/>
    </source>
</evidence>
<dbReference type="EMBL" id="KK785052">
    <property type="protein sequence ID" value="KDO51614.1"/>
    <property type="molecule type" value="Genomic_DNA"/>
</dbReference>
<dbReference type="InterPro" id="IPR002344">
    <property type="entry name" value="Lupus_La"/>
</dbReference>
<dbReference type="InterPro" id="IPR035979">
    <property type="entry name" value="RBD_domain_sf"/>
</dbReference>
<feature type="compositionally biased region" description="Basic and acidic residues" evidence="6">
    <location>
        <begin position="178"/>
        <end position="190"/>
    </location>
</feature>
<feature type="compositionally biased region" description="Low complexity" evidence="6">
    <location>
        <begin position="60"/>
        <end position="74"/>
    </location>
</feature>
<dbReference type="GO" id="GO:0003729">
    <property type="term" value="F:mRNA binding"/>
    <property type="evidence" value="ECO:0000318"/>
    <property type="project" value="GO_Central"/>
</dbReference>
<dbReference type="GO" id="GO:0006396">
    <property type="term" value="P:RNA processing"/>
    <property type="evidence" value="ECO:0007669"/>
    <property type="project" value="InterPro"/>
</dbReference>
<proteinExistence type="predicted"/>
<feature type="compositionally biased region" description="Polar residues" evidence="6">
    <location>
        <begin position="497"/>
        <end position="507"/>
    </location>
</feature>
<keyword evidence="4" id="KW-0539">Nucleus</keyword>
<feature type="compositionally biased region" description="Basic residues" evidence="6">
    <location>
        <begin position="132"/>
        <end position="157"/>
    </location>
</feature>
<dbReference type="SMR" id="A0A067E8U6"/>
<feature type="region of interest" description="Disordered" evidence="6">
    <location>
        <begin position="1"/>
        <end position="103"/>
    </location>
</feature>
<evidence type="ECO:0000256" key="6">
    <source>
        <dbReference type="SAM" id="MobiDB-lite"/>
    </source>
</evidence>
<protein>
    <recommendedName>
        <fullName evidence="11">HTH La-type RNA-binding domain-containing protein</fullName>
    </recommendedName>
</protein>
<dbReference type="STRING" id="2711.A0A067E8U6"/>
<feature type="compositionally biased region" description="Low complexity" evidence="6">
    <location>
        <begin position="158"/>
        <end position="167"/>
    </location>
</feature>
<evidence type="ECO:0000259" key="8">
    <source>
        <dbReference type="PROSITE" id="PS50961"/>
    </source>
</evidence>
<evidence type="ECO:0000313" key="9">
    <source>
        <dbReference type="EMBL" id="KDO51614.1"/>
    </source>
</evidence>
<dbReference type="Pfam" id="PF05383">
    <property type="entry name" value="La"/>
    <property type="match status" value="1"/>
</dbReference>
<evidence type="ECO:0000256" key="3">
    <source>
        <dbReference type="ARBA" id="ARBA00022884"/>
    </source>
</evidence>
<dbReference type="SUPFAM" id="SSF54928">
    <property type="entry name" value="RNA-binding domain, RBD"/>
    <property type="match status" value="1"/>
</dbReference>
<dbReference type="SMART" id="SM00715">
    <property type="entry name" value="LA"/>
    <property type="match status" value="1"/>
</dbReference>
<dbReference type="GO" id="GO:0005634">
    <property type="term" value="C:nucleus"/>
    <property type="evidence" value="ECO:0000318"/>
    <property type="project" value="GO_Central"/>
</dbReference>
<name>A0A067E8U6_CITSI</name>
<evidence type="ECO:0000256" key="1">
    <source>
        <dbReference type="ARBA" id="ARBA00002339"/>
    </source>
</evidence>
<feature type="compositionally biased region" description="Basic and acidic residues" evidence="6">
    <location>
        <begin position="431"/>
        <end position="448"/>
    </location>
</feature>
<dbReference type="PANTHER" id="PTHR22792">
    <property type="entry name" value="LUPUS LA PROTEIN-RELATED"/>
    <property type="match status" value="1"/>
</dbReference>
<evidence type="ECO:0000313" key="10">
    <source>
        <dbReference type="Proteomes" id="UP000027120"/>
    </source>
</evidence>
<keyword evidence="3 5" id="KW-0694">RNA-binding</keyword>
<feature type="compositionally biased region" description="Basic residues" evidence="6">
    <location>
        <begin position="449"/>
        <end position="460"/>
    </location>
</feature>
<dbReference type="PRINTS" id="PR00302">
    <property type="entry name" value="LUPUSLA"/>
</dbReference>
<feature type="region of interest" description="Disordered" evidence="6">
    <location>
        <begin position="128"/>
        <end position="197"/>
    </location>
</feature>
<evidence type="ECO:0008006" key="11">
    <source>
        <dbReference type="Google" id="ProtNLM"/>
    </source>
</evidence>
<feature type="compositionally biased region" description="Basic residues" evidence="6">
    <location>
        <begin position="471"/>
        <end position="493"/>
    </location>
</feature>
<accession>A0A067E8U6</accession>
<feature type="region of interest" description="Disordered" evidence="6">
    <location>
        <begin position="387"/>
        <end position="539"/>
    </location>
</feature>
<dbReference type="InterPro" id="IPR045180">
    <property type="entry name" value="La_dom_prot"/>
</dbReference>
<reference evidence="9 10" key="1">
    <citation type="submission" date="2014-04" db="EMBL/GenBank/DDBJ databases">
        <authorList>
            <consortium name="International Citrus Genome Consortium"/>
            <person name="Gmitter F."/>
            <person name="Chen C."/>
            <person name="Farmerie W."/>
            <person name="Harkins T."/>
            <person name="Desany B."/>
            <person name="Mohiuddin M."/>
            <person name="Kodira C."/>
            <person name="Borodovsky M."/>
            <person name="Lomsadze A."/>
            <person name="Burns P."/>
            <person name="Jenkins J."/>
            <person name="Prochnik S."/>
            <person name="Shu S."/>
            <person name="Chapman J."/>
            <person name="Pitluck S."/>
            <person name="Schmutz J."/>
            <person name="Rokhsar D."/>
        </authorList>
    </citation>
    <scope>NUCLEOTIDE SEQUENCE</scope>
</reference>
<dbReference type="PROSITE" id="PS50102">
    <property type="entry name" value="RRM"/>
    <property type="match status" value="1"/>
</dbReference>
<comment type="function">
    <text evidence="1">Transcriptional regulator.</text>
</comment>
<gene>
    <name evidence="9" type="ORF">CISIN_1g009251mg</name>
</gene>